<evidence type="ECO:0000256" key="1">
    <source>
        <dbReference type="SAM" id="MobiDB-lite"/>
    </source>
</evidence>
<reference evidence="2" key="1">
    <citation type="submission" date="2021-04" db="EMBL/GenBank/DDBJ databases">
        <authorList>
            <person name="Hartkoorn R.C."/>
            <person name="Beaudoing E."/>
            <person name="Hot D."/>
        </authorList>
    </citation>
    <scope>NUCLEOTIDE SEQUENCE</scope>
    <source>
        <strain evidence="2">NRRL B-16292</strain>
    </source>
</reference>
<gene>
    <name evidence="2" type="ORF">Dfulv_27610</name>
</gene>
<evidence type="ECO:0000313" key="3">
    <source>
        <dbReference type="Proteomes" id="UP001059617"/>
    </source>
</evidence>
<accession>A0ABY5VPB4</accession>
<evidence type="ECO:0000313" key="2">
    <source>
        <dbReference type="EMBL" id="UWP78934.1"/>
    </source>
</evidence>
<name>A0ABY5VPB4_9ACTN</name>
<dbReference type="EMBL" id="CP073720">
    <property type="protein sequence ID" value="UWP78934.1"/>
    <property type="molecule type" value="Genomic_DNA"/>
</dbReference>
<dbReference type="RefSeq" id="WP_259856379.1">
    <property type="nucleotide sequence ID" value="NZ_BAAAST010000214.1"/>
</dbReference>
<organism evidence="2 3">
    <name type="scientific">Dactylosporangium fulvum</name>
    <dbReference type="NCBI Taxonomy" id="53359"/>
    <lineage>
        <taxon>Bacteria</taxon>
        <taxon>Bacillati</taxon>
        <taxon>Actinomycetota</taxon>
        <taxon>Actinomycetes</taxon>
        <taxon>Micromonosporales</taxon>
        <taxon>Micromonosporaceae</taxon>
        <taxon>Dactylosporangium</taxon>
    </lineage>
</organism>
<sequence length="53" mass="5477">MPPAPALHTGALIGVAQFFAAQLGDPTLLDAMHGPQESNPIAARQVRSDRPGS</sequence>
<dbReference type="Proteomes" id="UP001059617">
    <property type="component" value="Chromosome"/>
</dbReference>
<keyword evidence="3" id="KW-1185">Reference proteome</keyword>
<protein>
    <submittedName>
        <fullName evidence="2">Uncharacterized protein</fullName>
    </submittedName>
</protein>
<feature type="region of interest" description="Disordered" evidence="1">
    <location>
        <begin position="30"/>
        <end position="53"/>
    </location>
</feature>
<proteinExistence type="predicted"/>
<reference evidence="2" key="2">
    <citation type="submission" date="2022-09" db="EMBL/GenBank/DDBJ databases">
        <title>Biosynthetic gene clusters of Dactylosporangioum fulvum.</title>
        <authorList>
            <person name="Caradec T."/>
        </authorList>
    </citation>
    <scope>NUCLEOTIDE SEQUENCE</scope>
    <source>
        <strain evidence="2">NRRL B-16292</strain>
    </source>
</reference>